<reference evidence="8" key="1">
    <citation type="submission" date="2025-08" db="UniProtKB">
        <authorList>
            <consortium name="RefSeq"/>
        </authorList>
    </citation>
    <scope>IDENTIFICATION</scope>
    <source>
        <strain evidence="8">14028-0561.14</strain>
        <tissue evidence="8">Whole fly</tissue>
    </source>
</reference>
<evidence type="ECO:0000313" key="8">
    <source>
        <dbReference type="RefSeq" id="XP_017030869.1"/>
    </source>
</evidence>
<dbReference type="GeneID" id="108080572"/>
<dbReference type="GO" id="GO:0005739">
    <property type="term" value="C:mitochondrion"/>
    <property type="evidence" value="ECO:0007669"/>
    <property type="project" value="TreeGrafter"/>
</dbReference>
<comment type="similarity">
    <text evidence="2 6">Belongs to the peroxisomal membrane protein PXMP2/4 family.</text>
</comment>
<feature type="transmembrane region" description="Helical" evidence="6">
    <location>
        <begin position="185"/>
        <end position="205"/>
    </location>
</feature>
<dbReference type="PANTHER" id="PTHR11266:SF81">
    <property type="entry name" value="GH12661P-RELATED"/>
    <property type="match status" value="1"/>
</dbReference>
<evidence type="ECO:0000256" key="2">
    <source>
        <dbReference type="ARBA" id="ARBA00006824"/>
    </source>
</evidence>
<proteinExistence type="inferred from homology"/>
<feature type="transmembrane region" description="Helical" evidence="6">
    <location>
        <begin position="131"/>
        <end position="149"/>
    </location>
</feature>
<protein>
    <submittedName>
        <fullName evidence="8">Mpv17-like protein 2 isoform X1</fullName>
    </submittedName>
</protein>
<dbReference type="OrthoDB" id="10267969at2759"/>
<dbReference type="Proteomes" id="UP001652661">
    <property type="component" value="Chromosome 3L"/>
</dbReference>
<evidence type="ECO:0000256" key="6">
    <source>
        <dbReference type="RuleBase" id="RU363053"/>
    </source>
</evidence>
<evidence type="ECO:0000313" key="7">
    <source>
        <dbReference type="Proteomes" id="UP001652661"/>
    </source>
</evidence>
<accession>A0A6P4J6Y7</accession>
<dbReference type="InterPro" id="IPR007248">
    <property type="entry name" value="Mpv17_PMP22"/>
</dbReference>
<comment type="subcellular location">
    <subcellularLocation>
        <location evidence="1">Membrane</location>
        <topology evidence="1">Multi-pass membrane protein</topology>
    </subcellularLocation>
</comment>
<dbReference type="AlphaFoldDB" id="A0A6P4J6Y7"/>
<name>A0A6P4J6Y7_DROKI</name>
<gene>
    <name evidence="8" type="primary">LOC108080572</name>
</gene>
<keyword evidence="7" id="KW-1185">Reference proteome</keyword>
<dbReference type="RefSeq" id="XP_017030869.1">
    <property type="nucleotide sequence ID" value="XM_017175380.3"/>
</dbReference>
<dbReference type="GO" id="GO:0061668">
    <property type="term" value="P:mitochondrial ribosome assembly"/>
    <property type="evidence" value="ECO:0007669"/>
    <property type="project" value="TreeGrafter"/>
</dbReference>
<dbReference type="PANTHER" id="PTHR11266">
    <property type="entry name" value="PEROXISOMAL MEMBRANE PROTEIN 2, PXMP2 MPV17"/>
    <property type="match status" value="1"/>
</dbReference>
<evidence type="ECO:0000256" key="3">
    <source>
        <dbReference type="ARBA" id="ARBA00022692"/>
    </source>
</evidence>
<evidence type="ECO:0000256" key="5">
    <source>
        <dbReference type="ARBA" id="ARBA00023136"/>
    </source>
</evidence>
<dbReference type="GO" id="GO:0016020">
    <property type="term" value="C:membrane"/>
    <property type="evidence" value="ECO:0007669"/>
    <property type="project" value="UniProtKB-SubCell"/>
</dbReference>
<keyword evidence="3 6" id="KW-0812">Transmembrane</keyword>
<feature type="transmembrane region" description="Helical" evidence="6">
    <location>
        <begin position="89"/>
        <end position="111"/>
    </location>
</feature>
<evidence type="ECO:0000256" key="1">
    <source>
        <dbReference type="ARBA" id="ARBA00004141"/>
    </source>
</evidence>
<organism evidence="7 8">
    <name type="scientific">Drosophila kikkawai</name>
    <name type="common">Fruit fly</name>
    <dbReference type="NCBI Taxonomy" id="30033"/>
    <lineage>
        <taxon>Eukaryota</taxon>
        <taxon>Metazoa</taxon>
        <taxon>Ecdysozoa</taxon>
        <taxon>Arthropoda</taxon>
        <taxon>Hexapoda</taxon>
        <taxon>Insecta</taxon>
        <taxon>Pterygota</taxon>
        <taxon>Neoptera</taxon>
        <taxon>Endopterygota</taxon>
        <taxon>Diptera</taxon>
        <taxon>Brachycera</taxon>
        <taxon>Muscomorpha</taxon>
        <taxon>Ephydroidea</taxon>
        <taxon>Drosophilidae</taxon>
        <taxon>Drosophila</taxon>
        <taxon>Sophophora</taxon>
    </lineage>
</organism>
<dbReference type="Pfam" id="PF04117">
    <property type="entry name" value="Mpv17_PMP22"/>
    <property type="match status" value="1"/>
</dbReference>
<sequence length="214" mass="24903">MFRVRWHRLLRSFLRKKASPVDHFLKRFQTNRKRPDTESFWSQMSGKYLLLTDTMGSGLLMGIGDAVAQYSERLAENKSFDYSRSRSMVITGLMIGPVQHGFYCLLDRIFIGNTGLVILQKLLADQLIMSPVYIGLFFYLTSLLEGLSIKETNAQLSEKFFYTWAIDCCFFPALQFLNFRYLPEMYRVIFINLVNCLYIVMLSYIKHSSKSGQS</sequence>
<feature type="transmembrane region" description="Helical" evidence="6">
    <location>
        <begin position="161"/>
        <end position="179"/>
    </location>
</feature>
<keyword evidence="4 6" id="KW-1133">Transmembrane helix</keyword>
<evidence type="ECO:0000256" key="4">
    <source>
        <dbReference type="ARBA" id="ARBA00022989"/>
    </source>
</evidence>
<keyword evidence="5 6" id="KW-0472">Membrane</keyword>